<feature type="compositionally biased region" description="Basic and acidic residues" evidence="1">
    <location>
        <begin position="353"/>
        <end position="373"/>
    </location>
</feature>
<keyword evidence="3" id="KW-1185">Reference proteome</keyword>
<dbReference type="InterPro" id="IPR019332">
    <property type="entry name" value="OSCP1"/>
</dbReference>
<dbReference type="AlphaFoldDB" id="A0A8K1C728"/>
<dbReference type="Pfam" id="PF10188">
    <property type="entry name" value="Oscp1"/>
    <property type="match status" value="1"/>
</dbReference>
<evidence type="ECO:0000256" key="1">
    <source>
        <dbReference type="SAM" id="MobiDB-lite"/>
    </source>
</evidence>
<comment type="caution">
    <text evidence="2">The sequence shown here is derived from an EMBL/GenBank/DDBJ whole genome shotgun (WGS) entry which is preliminary data.</text>
</comment>
<feature type="region of interest" description="Disordered" evidence="1">
    <location>
        <begin position="353"/>
        <end position="387"/>
    </location>
</feature>
<dbReference type="PANTHER" id="PTHR21439">
    <property type="entry name" value="OXIDORED-NITRO DOMAIN-CONTAINING PROTEIN"/>
    <property type="match status" value="1"/>
</dbReference>
<sequence>MAGSLMTMPMLIINMGAEMIYVLDQRLKAQNIPRDKSTKVLEDIVKTMHNDKFMLELFKPHHMYSNVSTRQIFDRLAHSSIMRLNTNSMDKLYDLMRMGFKYQILSCSSADELLQVTMNHLETTKGLVDSESVKRLIDETILLTSQAFGTMSSADFYLMKQYLCRFFQDTRIKVSLFLQNGMQGMDGTLALRYDGLTATGGKVPGTIRYYDNDGTVDDEEKFAIASADDSIEAPETPVIEREQRNTHLGYNMYEADAKGAAAGKSTKDLVADAKRAGAKSVLDRKPQKLFKATASDGLNLLADLLGASSKEVEDKGFKFNMFPDDSLRAKGGGDDDDDEKDVPTIWIDATSDRKETDAVVHDFGDDGGKRGDKDEEDDLLQLMDSTA</sequence>
<organism evidence="2 3">
    <name type="scientific">Pythium oligandrum</name>
    <name type="common">Mycoparasitic fungus</name>
    <dbReference type="NCBI Taxonomy" id="41045"/>
    <lineage>
        <taxon>Eukaryota</taxon>
        <taxon>Sar</taxon>
        <taxon>Stramenopiles</taxon>
        <taxon>Oomycota</taxon>
        <taxon>Peronosporomycetes</taxon>
        <taxon>Pythiales</taxon>
        <taxon>Pythiaceae</taxon>
        <taxon>Pythium</taxon>
    </lineage>
</organism>
<evidence type="ECO:0000313" key="3">
    <source>
        <dbReference type="Proteomes" id="UP000794436"/>
    </source>
</evidence>
<proteinExistence type="predicted"/>
<dbReference type="OrthoDB" id="2157380at2759"/>
<gene>
    <name evidence="2" type="ORF">Poli38472_003543</name>
</gene>
<dbReference type="GO" id="GO:0005737">
    <property type="term" value="C:cytoplasm"/>
    <property type="evidence" value="ECO:0007669"/>
    <property type="project" value="TreeGrafter"/>
</dbReference>
<dbReference type="PANTHER" id="PTHR21439:SF0">
    <property type="entry name" value="PROTEIN OSCP1"/>
    <property type="match status" value="1"/>
</dbReference>
<name>A0A8K1C728_PYTOL</name>
<dbReference type="Proteomes" id="UP000794436">
    <property type="component" value="Unassembled WGS sequence"/>
</dbReference>
<protein>
    <recommendedName>
        <fullName evidence="4">Protein OSCP1</fullName>
    </recommendedName>
</protein>
<reference evidence="2" key="1">
    <citation type="submission" date="2019-03" db="EMBL/GenBank/DDBJ databases">
        <title>Long read genome sequence of the mycoparasitic Pythium oligandrum ATCC 38472 isolated from sugarbeet rhizosphere.</title>
        <authorList>
            <person name="Gaulin E."/>
        </authorList>
    </citation>
    <scope>NUCLEOTIDE SEQUENCE</scope>
    <source>
        <strain evidence="2">ATCC 38472_TT</strain>
    </source>
</reference>
<evidence type="ECO:0008006" key="4">
    <source>
        <dbReference type="Google" id="ProtNLM"/>
    </source>
</evidence>
<dbReference type="EMBL" id="SPLM01000144">
    <property type="protein sequence ID" value="TMW57618.1"/>
    <property type="molecule type" value="Genomic_DNA"/>
</dbReference>
<accession>A0A8K1C728</accession>
<evidence type="ECO:0000313" key="2">
    <source>
        <dbReference type="EMBL" id="TMW57618.1"/>
    </source>
</evidence>
<dbReference type="GO" id="GO:0005886">
    <property type="term" value="C:plasma membrane"/>
    <property type="evidence" value="ECO:0007669"/>
    <property type="project" value="TreeGrafter"/>
</dbReference>